<dbReference type="InterPro" id="IPR029001">
    <property type="entry name" value="ITPase-like_fam"/>
</dbReference>
<keyword evidence="4" id="KW-0547">Nucleotide-binding</keyword>
<comment type="cofactor">
    <cofactor evidence="1">
        <name>Mn(2+)</name>
        <dbReference type="ChEBI" id="CHEBI:29035"/>
    </cofactor>
</comment>
<dbReference type="RefSeq" id="WP_054838356.1">
    <property type="nucleotide sequence ID" value="NZ_BBBY01000008.1"/>
</dbReference>
<protein>
    <recommendedName>
        <fullName evidence="9">inosine/xanthosine triphosphatase</fullName>
        <ecNumber evidence="9">3.6.1.73</ecNumber>
    </recommendedName>
</protein>
<evidence type="ECO:0000256" key="1">
    <source>
        <dbReference type="ARBA" id="ARBA00001936"/>
    </source>
</evidence>
<evidence type="ECO:0000256" key="5">
    <source>
        <dbReference type="ARBA" id="ARBA00022801"/>
    </source>
</evidence>
<dbReference type="GO" id="GO:0006772">
    <property type="term" value="P:thiamine metabolic process"/>
    <property type="evidence" value="ECO:0007669"/>
    <property type="project" value="TreeGrafter"/>
</dbReference>
<dbReference type="GO" id="GO:0103023">
    <property type="term" value="F:ITPase activity"/>
    <property type="evidence" value="ECO:0007669"/>
    <property type="project" value="UniProtKB-EC"/>
</dbReference>
<dbReference type="PANTHER" id="PTHR34699">
    <property type="match status" value="1"/>
</dbReference>
<dbReference type="EMBL" id="WGGD01000005">
    <property type="protein sequence ID" value="MUN29349.1"/>
    <property type="molecule type" value="Genomic_DNA"/>
</dbReference>
<dbReference type="EC" id="3.6.1.73" evidence="9"/>
<comment type="catalytic activity">
    <reaction evidence="11">
        <text>XTP + H2O = XDP + phosphate + H(+)</text>
        <dbReference type="Rhea" id="RHEA:28406"/>
        <dbReference type="ChEBI" id="CHEBI:15377"/>
        <dbReference type="ChEBI" id="CHEBI:15378"/>
        <dbReference type="ChEBI" id="CHEBI:43474"/>
        <dbReference type="ChEBI" id="CHEBI:59884"/>
        <dbReference type="ChEBI" id="CHEBI:61314"/>
        <dbReference type="EC" id="3.6.1.73"/>
    </reaction>
</comment>
<dbReference type="FunFam" id="3.90.950.10:FF:000002">
    <property type="entry name" value="Inosine/xanthosine triphosphatase"/>
    <property type="match status" value="1"/>
</dbReference>
<keyword evidence="7" id="KW-0546">Nucleotide metabolism</keyword>
<evidence type="ECO:0000256" key="2">
    <source>
        <dbReference type="ARBA" id="ARBA00001946"/>
    </source>
</evidence>
<keyword evidence="6" id="KW-0460">Magnesium</keyword>
<dbReference type="GO" id="GO:0000166">
    <property type="term" value="F:nucleotide binding"/>
    <property type="evidence" value="ECO:0007669"/>
    <property type="project" value="UniProtKB-KW"/>
</dbReference>
<dbReference type="PANTHER" id="PTHR34699:SF2">
    <property type="entry name" value="NON-CANONICAL PURINE NTP PHOSPHATASE_PRRC1 DOMAIN-CONTAINING PROTEIN"/>
    <property type="match status" value="1"/>
</dbReference>
<dbReference type="AlphaFoldDB" id="A0A6A9QMG7"/>
<dbReference type="GO" id="GO:0009117">
    <property type="term" value="P:nucleotide metabolic process"/>
    <property type="evidence" value="ECO:0007669"/>
    <property type="project" value="UniProtKB-KW"/>
</dbReference>
<comment type="catalytic activity">
    <reaction evidence="10">
        <text>ITP + H2O = IDP + phosphate + H(+)</text>
        <dbReference type="Rhea" id="RHEA:28330"/>
        <dbReference type="ChEBI" id="CHEBI:15377"/>
        <dbReference type="ChEBI" id="CHEBI:15378"/>
        <dbReference type="ChEBI" id="CHEBI:43474"/>
        <dbReference type="ChEBI" id="CHEBI:58280"/>
        <dbReference type="ChEBI" id="CHEBI:61402"/>
        <dbReference type="EC" id="3.6.1.73"/>
    </reaction>
</comment>
<evidence type="ECO:0000256" key="8">
    <source>
        <dbReference type="ARBA" id="ARBA00023211"/>
    </source>
</evidence>
<evidence type="ECO:0000256" key="6">
    <source>
        <dbReference type="ARBA" id="ARBA00022842"/>
    </source>
</evidence>
<dbReference type="GO" id="GO:0046872">
    <property type="term" value="F:metal ion binding"/>
    <property type="evidence" value="ECO:0007669"/>
    <property type="project" value="UniProtKB-KW"/>
</dbReference>
<dbReference type="Gene3D" id="3.90.950.10">
    <property type="match status" value="1"/>
</dbReference>
<evidence type="ECO:0000256" key="10">
    <source>
        <dbReference type="ARBA" id="ARBA00048174"/>
    </source>
</evidence>
<dbReference type="InterPro" id="IPR026533">
    <property type="entry name" value="NTPase/PRRC1"/>
</dbReference>
<evidence type="ECO:0000259" key="12">
    <source>
        <dbReference type="Pfam" id="PF01931"/>
    </source>
</evidence>
<sequence length="167" mass="17795">MLVTVGSKNKVKVNAVMEALKLMGIDAEVIGVEVDSGVPLQPYCNDTFVGARNRAIRSIELASGDIGIGIEGGVCIRQGMVMAFAVVHCVSKEGRENLATSSYFTLPEEVSSLMIQGKELGEATDIVFHDKESKRGLGAVGHITKGLISRTALYVQPVILALYPFLG</sequence>
<keyword evidence="5" id="KW-0378">Hydrolase</keyword>
<dbReference type="OrthoDB" id="52857at2157"/>
<dbReference type="Pfam" id="PF01931">
    <property type="entry name" value="NTPase_I-T"/>
    <property type="match status" value="1"/>
</dbReference>
<evidence type="ECO:0000256" key="4">
    <source>
        <dbReference type="ARBA" id="ARBA00022741"/>
    </source>
</evidence>
<comment type="caution">
    <text evidence="13">The sequence shown here is derived from an EMBL/GenBank/DDBJ whole genome shotgun (WGS) entry which is preliminary data.</text>
</comment>
<dbReference type="SUPFAM" id="SSF52972">
    <property type="entry name" value="ITPase-like"/>
    <property type="match status" value="1"/>
</dbReference>
<keyword evidence="8" id="KW-0464">Manganese</keyword>
<name>A0A6A9QMG7_SULME</name>
<accession>A0A6A9QMG7</accession>
<reference evidence="13 14" key="1">
    <citation type="submission" date="2019-10" db="EMBL/GenBank/DDBJ databases">
        <title>Sequencing and Assembly of Multiple Reported Metal-Biooxidizing Members of the Extremely Thermoacidophilic Archaeal Family Sulfolobaceae.</title>
        <authorList>
            <person name="Counts J.A."/>
            <person name="Kelly R.M."/>
        </authorList>
    </citation>
    <scope>NUCLEOTIDE SEQUENCE [LARGE SCALE GENOMIC DNA]</scope>
    <source>
        <strain evidence="13 14">DSM 6482</strain>
    </source>
</reference>
<proteinExistence type="predicted"/>
<keyword evidence="3" id="KW-0479">Metal-binding</keyword>
<dbReference type="Proteomes" id="UP000470772">
    <property type="component" value="Unassembled WGS sequence"/>
</dbReference>
<dbReference type="InterPro" id="IPR050299">
    <property type="entry name" value="YjjX_NTPase"/>
</dbReference>
<organism evidence="13 14">
    <name type="scientific">Sulfuracidifex metallicus DSM 6482 = JCM 9184</name>
    <dbReference type="NCBI Taxonomy" id="523847"/>
    <lineage>
        <taxon>Archaea</taxon>
        <taxon>Thermoproteota</taxon>
        <taxon>Thermoprotei</taxon>
        <taxon>Sulfolobales</taxon>
        <taxon>Sulfolobaceae</taxon>
        <taxon>Sulfuracidifex</taxon>
    </lineage>
</organism>
<comment type="cofactor">
    <cofactor evidence="2">
        <name>Mg(2+)</name>
        <dbReference type="ChEBI" id="CHEBI:18420"/>
    </cofactor>
</comment>
<keyword evidence="14" id="KW-1185">Reference proteome</keyword>
<evidence type="ECO:0000256" key="9">
    <source>
        <dbReference type="ARBA" id="ARBA00038901"/>
    </source>
</evidence>
<evidence type="ECO:0000256" key="7">
    <source>
        <dbReference type="ARBA" id="ARBA00023080"/>
    </source>
</evidence>
<evidence type="ECO:0000313" key="14">
    <source>
        <dbReference type="Proteomes" id="UP000470772"/>
    </source>
</evidence>
<evidence type="ECO:0000256" key="3">
    <source>
        <dbReference type="ARBA" id="ARBA00022723"/>
    </source>
</evidence>
<evidence type="ECO:0000256" key="11">
    <source>
        <dbReference type="ARBA" id="ARBA00048781"/>
    </source>
</evidence>
<gene>
    <name evidence="13" type="ORF">GC250_07860</name>
</gene>
<feature type="domain" description="Non-canonical purine NTP phosphatase/PRRC1" evidence="12">
    <location>
        <begin position="6"/>
        <end position="166"/>
    </location>
</feature>
<evidence type="ECO:0000313" key="13">
    <source>
        <dbReference type="EMBL" id="MUN29349.1"/>
    </source>
</evidence>